<dbReference type="AlphaFoldDB" id="A0AAD5LXB5"/>
<name>A0AAD5LXB5_9CRUS</name>
<proteinExistence type="predicted"/>
<sequence length="54" mass="6134">MYTSAHYSLGAVPASYGRQKDFRPPPSGHPVFRSHSYTLHAVFSFKQFEKTTKS</sequence>
<evidence type="ECO:0000313" key="1">
    <source>
        <dbReference type="EMBL" id="KAI9565833.1"/>
    </source>
</evidence>
<keyword evidence="2" id="KW-1185">Reference proteome</keyword>
<dbReference type="Proteomes" id="UP000820818">
    <property type="component" value="Linkage Group LG1"/>
</dbReference>
<comment type="caution">
    <text evidence="1">The sequence shown here is derived from an EMBL/GenBank/DDBJ whole genome shotgun (WGS) entry which is preliminary data.</text>
</comment>
<gene>
    <name evidence="1" type="ORF">GHT06_009629</name>
</gene>
<accession>A0AAD5LXB5</accession>
<dbReference type="EMBL" id="WJBH02000001">
    <property type="protein sequence ID" value="KAI9565833.1"/>
    <property type="molecule type" value="Genomic_DNA"/>
</dbReference>
<reference evidence="1 2" key="1">
    <citation type="submission" date="2022-05" db="EMBL/GenBank/DDBJ databases">
        <title>A multi-omics perspective on studying reproductive biology in Daphnia sinensis.</title>
        <authorList>
            <person name="Jia J."/>
        </authorList>
    </citation>
    <scope>NUCLEOTIDE SEQUENCE [LARGE SCALE GENOMIC DNA]</scope>
    <source>
        <strain evidence="1 2">WSL</strain>
    </source>
</reference>
<protein>
    <submittedName>
        <fullName evidence="1">Uncharacterized protein</fullName>
    </submittedName>
</protein>
<organism evidence="1 2">
    <name type="scientific">Daphnia sinensis</name>
    <dbReference type="NCBI Taxonomy" id="1820382"/>
    <lineage>
        <taxon>Eukaryota</taxon>
        <taxon>Metazoa</taxon>
        <taxon>Ecdysozoa</taxon>
        <taxon>Arthropoda</taxon>
        <taxon>Crustacea</taxon>
        <taxon>Branchiopoda</taxon>
        <taxon>Diplostraca</taxon>
        <taxon>Cladocera</taxon>
        <taxon>Anomopoda</taxon>
        <taxon>Daphniidae</taxon>
        <taxon>Daphnia</taxon>
        <taxon>Daphnia similis group</taxon>
    </lineage>
</organism>
<evidence type="ECO:0000313" key="2">
    <source>
        <dbReference type="Proteomes" id="UP000820818"/>
    </source>
</evidence>